<sequence>MKLLGVLILLCVFVVQVNSAGYVFPIKTTVIRKFRNNLCTWLAETQFVSLFDTLEPQLTENTKVEDLQPMLISAAMAITTFSQKMTVASLGLKMMSKATIDVPIGILATAIGNNVQAFSAQIIDMWLDYQAEGQTRQRIFQRAYKMIDMFMTPKRVGTIYCRVKKSFDAKDVTWWPFLKTTLSSVILWSKLDSLAPLSSTPCN</sequence>
<reference evidence="2" key="1">
    <citation type="submission" date="2022-11" db="UniProtKB">
        <authorList>
            <consortium name="WormBaseParasite"/>
        </authorList>
    </citation>
    <scope>IDENTIFICATION</scope>
</reference>
<accession>A0AC35GTJ4</accession>
<dbReference type="Proteomes" id="UP000887580">
    <property type="component" value="Unplaced"/>
</dbReference>
<protein>
    <submittedName>
        <fullName evidence="2">Uncharacterized protein</fullName>
    </submittedName>
</protein>
<evidence type="ECO:0000313" key="1">
    <source>
        <dbReference type="Proteomes" id="UP000887580"/>
    </source>
</evidence>
<evidence type="ECO:0000313" key="2">
    <source>
        <dbReference type="WBParaSite" id="PS1159_v2.g8609.t1"/>
    </source>
</evidence>
<proteinExistence type="predicted"/>
<name>A0AC35GTJ4_9BILA</name>
<organism evidence="1 2">
    <name type="scientific">Panagrolaimus sp. PS1159</name>
    <dbReference type="NCBI Taxonomy" id="55785"/>
    <lineage>
        <taxon>Eukaryota</taxon>
        <taxon>Metazoa</taxon>
        <taxon>Ecdysozoa</taxon>
        <taxon>Nematoda</taxon>
        <taxon>Chromadorea</taxon>
        <taxon>Rhabditida</taxon>
        <taxon>Tylenchina</taxon>
        <taxon>Panagrolaimomorpha</taxon>
        <taxon>Panagrolaimoidea</taxon>
        <taxon>Panagrolaimidae</taxon>
        <taxon>Panagrolaimus</taxon>
    </lineage>
</organism>
<dbReference type="WBParaSite" id="PS1159_v2.g8609.t1">
    <property type="protein sequence ID" value="PS1159_v2.g8609.t1"/>
    <property type="gene ID" value="PS1159_v2.g8609"/>
</dbReference>